<name>A0A381PS38_9ZZZZ</name>
<dbReference type="AlphaFoldDB" id="A0A381PS38"/>
<feature type="region of interest" description="Disordered" evidence="1">
    <location>
        <begin position="1"/>
        <end position="39"/>
    </location>
</feature>
<feature type="compositionally biased region" description="Basic and acidic residues" evidence="1">
    <location>
        <begin position="1"/>
        <end position="21"/>
    </location>
</feature>
<accession>A0A381PS38</accession>
<organism evidence="2">
    <name type="scientific">marine metagenome</name>
    <dbReference type="NCBI Taxonomy" id="408172"/>
    <lineage>
        <taxon>unclassified sequences</taxon>
        <taxon>metagenomes</taxon>
        <taxon>ecological metagenomes</taxon>
    </lineage>
</organism>
<reference evidence="2" key="1">
    <citation type="submission" date="2018-05" db="EMBL/GenBank/DDBJ databases">
        <authorList>
            <person name="Lanie J.A."/>
            <person name="Ng W.-L."/>
            <person name="Kazmierczak K.M."/>
            <person name="Andrzejewski T.M."/>
            <person name="Davidsen T.M."/>
            <person name="Wayne K.J."/>
            <person name="Tettelin H."/>
            <person name="Glass J.I."/>
            <person name="Rusch D."/>
            <person name="Podicherti R."/>
            <person name="Tsui H.-C.T."/>
            <person name="Winkler M.E."/>
        </authorList>
    </citation>
    <scope>NUCLEOTIDE SEQUENCE</scope>
</reference>
<protein>
    <submittedName>
        <fullName evidence="2">Uncharacterized protein</fullName>
    </submittedName>
</protein>
<proteinExistence type="predicted"/>
<dbReference type="EMBL" id="UINC01001047">
    <property type="protein sequence ID" value="SUZ68897.1"/>
    <property type="molecule type" value="Genomic_DNA"/>
</dbReference>
<sequence>MKSFDSNDKSFEERFDPELRTIGDSQLQNHDQEKEQTPTSKFFRLEFSESIPLETKTFLSEKLPDMLDFPGRLGLKINYASHLLRFIDQTTYETEIGSPLPKNVTLPASRIDSLIDSRSFKVTIILPKKLKTAEVIVNITRNVFSKLFGNIFFNEQILPLEFYQQSVKGQKQITAAIPEILDLVKEFNFHSDSLEGHCESVAKSYRLSMEKEGDQIRKQLIDEWREKWKAQSLSTEEQHTLSSIFTEFKELFRTNPEQFNQKVSELVKQLNSHLHFILPHEMRVYENFEQERFSHYIRSVLHKLEEISALAGFIEELYEQLKQPPEAVELDGVGTQIRSRMRQLRKEKKVILFYVPEMPQNSELDHIRQKFPLRLIKMLPSGTPLKEWSKEIKKMEKYYAESIYSKLYSALHSLSAWTQSPEESRAAGFLESADGLRLKRLMSVMKFRLPAIKSIQSSLGVLLDTNEETVLQAEPDTVPQRQLIPLDDFRKAWSYFCSSVLTLLYYQEFTESAGLPQGFRADNYFKSILEFVDRQCSRGINHFHIVKLLWLIYEKKPENDALTFILYCIQNPQDILRYTLHQVMRPQTDKTPVKRRLEKLPHYGEALITAYQNRLLEALV</sequence>
<gene>
    <name evidence="2" type="ORF">METZ01_LOCUS21751</name>
</gene>
<evidence type="ECO:0000256" key="1">
    <source>
        <dbReference type="SAM" id="MobiDB-lite"/>
    </source>
</evidence>
<evidence type="ECO:0000313" key="2">
    <source>
        <dbReference type="EMBL" id="SUZ68897.1"/>
    </source>
</evidence>